<dbReference type="InterPro" id="IPR013096">
    <property type="entry name" value="Cupin_2"/>
</dbReference>
<accession>A0ABY3SIL2</accession>
<sequence length="141" mass="15649">MNGNHFSVLESGPISNLLSMSKDPIPGKLFLKDKLGLTGMEVSLNQLPEGGSVPFYHTHRENEELYLFIGGQGQFQVDGQIVDVKEGTAIRVSPEGERTLRNNGTGDLYFIVIQVQAGSLRQWVQTDGVILDKPVNWQEKH</sequence>
<keyword evidence="1" id="KW-0479">Metal-binding</keyword>
<evidence type="ECO:0000313" key="3">
    <source>
        <dbReference type="EMBL" id="UJF33350.1"/>
    </source>
</evidence>
<gene>
    <name evidence="3" type="ORF">L0M14_28205</name>
</gene>
<protein>
    <submittedName>
        <fullName evidence="3">Cupin domain-containing protein</fullName>
    </submittedName>
</protein>
<dbReference type="PANTHER" id="PTHR35848:SF6">
    <property type="entry name" value="CUPIN TYPE-2 DOMAIN-CONTAINING PROTEIN"/>
    <property type="match status" value="1"/>
</dbReference>
<name>A0ABY3SIL2_9BACL</name>
<dbReference type="Pfam" id="PF07883">
    <property type="entry name" value="Cupin_2"/>
    <property type="match status" value="1"/>
</dbReference>
<proteinExistence type="predicted"/>
<dbReference type="PANTHER" id="PTHR35848">
    <property type="entry name" value="OXALATE-BINDING PROTEIN"/>
    <property type="match status" value="1"/>
</dbReference>
<evidence type="ECO:0000259" key="2">
    <source>
        <dbReference type="Pfam" id="PF07883"/>
    </source>
</evidence>
<evidence type="ECO:0000313" key="4">
    <source>
        <dbReference type="Proteomes" id="UP001649230"/>
    </source>
</evidence>
<dbReference type="SUPFAM" id="SSF51182">
    <property type="entry name" value="RmlC-like cupins"/>
    <property type="match status" value="1"/>
</dbReference>
<dbReference type="Proteomes" id="UP001649230">
    <property type="component" value="Chromosome"/>
</dbReference>
<dbReference type="InterPro" id="IPR014710">
    <property type="entry name" value="RmlC-like_jellyroll"/>
</dbReference>
<dbReference type="InterPro" id="IPR051610">
    <property type="entry name" value="GPI/OXD"/>
</dbReference>
<dbReference type="CDD" id="cd06985">
    <property type="entry name" value="cupin_BF4112"/>
    <property type="match status" value="1"/>
</dbReference>
<evidence type="ECO:0000256" key="1">
    <source>
        <dbReference type="ARBA" id="ARBA00022723"/>
    </source>
</evidence>
<dbReference type="RefSeq" id="WP_235119698.1">
    <property type="nucleotide sequence ID" value="NZ_CP090978.1"/>
</dbReference>
<dbReference type="InterPro" id="IPR011051">
    <property type="entry name" value="RmlC_Cupin_sf"/>
</dbReference>
<dbReference type="EMBL" id="CP090978">
    <property type="protein sequence ID" value="UJF33350.1"/>
    <property type="molecule type" value="Genomic_DNA"/>
</dbReference>
<organism evidence="3 4">
    <name type="scientific">Paenibacillus hexagrammi</name>
    <dbReference type="NCBI Taxonomy" id="2908839"/>
    <lineage>
        <taxon>Bacteria</taxon>
        <taxon>Bacillati</taxon>
        <taxon>Bacillota</taxon>
        <taxon>Bacilli</taxon>
        <taxon>Bacillales</taxon>
        <taxon>Paenibacillaceae</taxon>
        <taxon>Paenibacillus</taxon>
    </lineage>
</organism>
<dbReference type="Gene3D" id="2.60.120.10">
    <property type="entry name" value="Jelly Rolls"/>
    <property type="match status" value="1"/>
</dbReference>
<keyword evidence="4" id="KW-1185">Reference proteome</keyword>
<feature type="domain" description="Cupin type-2" evidence="2">
    <location>
        <begin position="47"/>
        <end position="113"/>
    </location>
</feature>
<reference evidence="3 4" key="1">
    <citation type="journal article" date="2024" name="Int. J. Syst. Evol. Microbiol.">
        <title>Paenibacillus hexagrammi sp. nov., a novel bacterium isolated from the gut content of Hexagrammos agrammus.</title>
        <authorList>
            <person name="Jung H.K."/>
            <person name="Kim D.G."/>
            <person name="Zin H."/>
            <person name="Park J."/>
            <person name="Jung H."/>
            <person name="Kim Y.O."/>
            <person name="Kong H.J."/>
            <person name="Kim J.W."/>
            <person name="Kim Y.S."/>
        </authorList>
    </citation>
    <scope>NUCLEOTIDE SEQUENCE [LARGE SCALE GENOMIC DNA]</scope>
    <source>
        <strain evidence="3 4">YPD9-1</strain>
    </source>
</reference>